<sequence length="214" mass="23246">MTNTDDIRSEGMSPFKRAALVIGGVLIAVFALGVIVGYTKAAIAGGTFGWKSLLVYVVAAAVVLGGLWMIRRGATKFTLSRSPKMREYQLVVLGTCLLGAVLGGLMQLGAPDGADAGLSVFSYNAPISPAVAAVMLASLPLLAWLYYRWHKTADEHEQAAYNFGAVLGIYTYFFASIGWWVAWRGGILLEPDGLAIFWAVIIVWSIGWIWHRFR</sequence>
<protein>
    <submittedName>
        <fullName evidence="2">Uncharacterized protein</fullName>
    </submittedName>
</protein>
<feature type="transmembrane region" description="Helical" evidence="1">
    <location>
        <begin position="18"/>
        <end position="38"/>
    </location>
</feature>
<keyword evidence="1" id="KW-1133">Transmembrane helix</keyword>
<dbReference type="EMBL" id="JBBHJY010000001">
    <property type="protein sequence ID" value="MEJ6009103.1"/>
    <property type="molecule type" value="Genomic_DNA"/>
</dbReference>
<reference evidence="2 3" key="1">
    <citation type="submission" date="2024-03" db="EMBL/GenBank/DDBJ databases">
        <authorList>
            <person name="Jo J.-H."/>
        </authorList>
    </citation>
    <scope>NUCLEOTIDE SEQUENCE [LARGE SCALE GENOMIC DNA]</scope>
    <source>
        <strain evidence="2 3">AS3R-12</strain>
    </source>
</reference>
<proteinExistence type="predicted"/>
<keyword evidence="1" id="KW-0812">Transmembrane</keyword>
<evidence type="ECO:0000313" key="3">
    <source>
        <dbReference type="Proteomes" id="UP001379235"/>
    </source>
</evidence>
<keyword evidence="1" id="KW-0472">Membrane</keyword>
<organism evidence="2 3">
    <name type="scientific">Novosphingobium aquae</name>
    <dbReference type="NCBI Taxonomy" id="3133435"/>
    <lineage>
        <taxon>Bacteria</taxon>
        <taxon>Pseudomonadati</taxon>
        <taxon>Pseudomonadota</taxon>
        <taxon>Alphaproteobacteria</taxon>
        <taxon>Sphingomonadales</taxon>
        <taxon>Sphingomonadaceae</taxon>
        <taxon>Novosphingobium</taxon>
    </lineage>
</organism>
<keyword evidence="3" id="KW-1185">Reference proteome</keyword>
<gene>
    <name evidence="2" type="ORF">WG900_04120</name>
</gene>
<evidence type="ECO:0000313" key="2">
    <source>
        <dbReference type="EMBL" id="MEJ6009103.1"/>
    </source>
</evidence>
<feature type="transmembrane region" description="Helical" evidence="1">
    <location>
        <begin position="50"/>
        <end position="70"/>
    </location>
</feature>
<feature type="transmembrane region" description="Helical" evidence="1">
    <location>
        <begin position="130"/>
        <end position="147"/>
    </location>
</feature>
<feature type="transmembrane region" description="Helical" evidence="1">
    <location>
        <begin position="90"/>
        <end position="110"/>
    </location>
</feature>
<evidence type="ECO:0000256" key="1">
    <source>
        <dbReference type="SAM" id="Phobius"/>
    </source>
</evidence>
<feature type="transmembrane region" description="Helical" evidence="1">
    <location>
        <begin position="193"/>
        <end position="210"/>
    </location>
</feature>
<feature type="transmembrane region" description="Helical" evidence="1">
    <location>
        <begin position="159"/>
        <end position="181"/>
    </location>
</feature>
<dbReference type="Proteomes" id="UP001379235">
    <property type="component" value="Unassembled WGS sequence"/>
</dbReference>
<accession>A0ABU8S564</accession>
<dbReference type="RefSeq" id="WP_339964883.1">
    <property type="nucleotide sequence ID" value="NZ_JBBHJY010000001.1"/>
</dbReference>
<comment type="caution">
    <text evidence="2">The sequence shown here is derived from an EMBL/GenBank/DDBJ whole genome shotgun (WGS) entry which is preliminary data.</text>
</comment>
<name>A0ABU8S564_9SPHN</name>